<keyword evidence="2" id="KW-0804">Transcription</keyword>
<proteinExistence type="predicted"/>
<organism evidence="5">
    <name type="scientific">Mytilinidion resinicola</name>
    <dbReference type="NCBI Taxonomy" id="574789"/>
    <lineage>
        <taxon>Eukaryota</taxon>
        <taxon>Fungi</taxon>
        <taxon>Dikarya</taxon>
        <taxon>Ascomycota</taxon>
        <taxon>Pezizomycotina</taxon>
        <taxon>Dothideomycetes</taxon>
        <taxon>Pleosporomycetidae</taxon>
        <taxon>Mytilinidiales</taxon>
        <taxon>Mytilinidiaceae</taxon>
        <taxon>Mytilinidion</taxon>
    </lineage>
</organism>
<reference evidence="7" key="3">
    <citation type="submission" date="2025-04" db="UniProtKB">
        <authorList>
            <consortium name="RefSeq"/>
        </authorList>
    </citation>
    <scope>IDENTIFICATION</scope>
    <source>
        <strain evidence="7">CBS 304.34</strain>
    </source>
</reference>
<dbReference type="GeneID" id="54464048"/>
<protein>
    <recommendedName>
        <fullName evidence="4">Xylanolytic transcriptional activator regulatory domain-containing protein</fullName>
    </recommendedName>
</protein>
<reference evidence="5 7" key="1">
    <citation type="journal article" date="2020" name="Stud. Mycol.">
        <title>101 Dothideomycetes genomes: a test case for predicting lifestyles and emergence of pathogens.</title>
        <authorList>
            <person name="Haridas S."/>
            <person name="Albert R."/>
            <person name="Binder M."/>
            <person name="Bloem J."/>
            <person name="Labutti K."/>
            <person name="Salamov A."/>
            <person name="Andreopoulos B."/>
            <person name="Baker S."/>
            <person name="Barry K."/>
            <person name="Bills G."/>
            <person name="Bluhm B."/>
            <person name="Cannon C."/>
            <person name="Castanera R."/>
            <person name="Culley D."/>
            <person name="Daum C."/>
            <person name="Ezra D."/>
            <person name="Gonzalez J."/>
            <person name="Henrissat B."/>
            <person name="Kuo A."/>
            <person name="Liang C."/>
            <person name="Lipzen A."/>
            <person name="Lutzoni F."/>
            <person name="Magnuson J."/>
            <person name="Mondo S."/>
            <person name="Nolan M."/>
            <person name="Ohm R."/>
            <person name="Pangilinan J."/>
            <person name="Park H.-J."/>
            <person name="Ramirez L."/>
            <person name="Alfaro M."/>
            <person name="Sun H."/>
            <person name="Tritt A."/>
            <person name="Yoshinaga Y."/>
            <person name="Zwiers L.-H."/>
            <person name="Turgeon B."/>
            <person name="Goodwin S."/>
            <person name="Spatafora J."/>
            <person name="Crous P."/>
            <person name="Grigoriev I."/>
        </authorList>
    </citation>
    <scope>NUCLEOTIDE SEQUENCE</scope>
    <source>
        <strain evidence="5 7">CBS 304.34</strain>
    </source>
</reference>
<evidence type="ECO:0000313" key="6">
    <source>
        <dbReference type="Proteomes" id="UP000504636"/>
    </source>
</evidence>
<dbReference type="CDD" id="cd12148">
    <property type="entry name" value="fungal_TF_MHR"/>
    <property type="match status" value="1"/>
</dbReference>
<dbReference type="Pfam" id="PF04082">
    <property type="entry name" value="Fungal_trans"/>
    <property type="match status" value="1"/>
</dbReference>
<dbReference type="InterPro" id="IPR051127">
    <property type="entry name" value="Fungal_SecMet_Regulators"/>
</dbReference>
<evidence type="ECO:0000256" key="2">
    <source>
        <dbReference type="ARBA" id="ARBA00023163"/>
    </source>
</evidence>
<dbReference type="PANTHER" id="PTHR47424">
    <property type="entry name" value="REGULATORY PROTEIN GAL4"/>
    <property type="match status" value="1"/>
</dbReference>
<evidence type="ECO:0000313" key="5">
    <source>
        <dbReference type="EMBL" id="KAF2801921.1"/>
    </source>
</evidence>
<dbReference type="AlphaFoldDB" id="A0A6A6XZC9"/>
<keyword evidence="6" id="KW-1185">Reference proteome</keyword>
<evidence type="ECO:0000259" key="4">
    <source>
        <dbReference type="SMART" id="SM00906"/>
    </source>
</evidence>
<name>A0A6A6XZC9_9PEZI</name>
<feature type="domain" description="Xylanolytic transcriptional activator regulatory" evidence="4">
    <location>
        <begin position="262"/>
        <end position="334"/>
    </location>
</feature>
<dbReference type="PANTHER" id="PTHR47424:SF12">
    <property type="entry name" value="TRANSCRIPTION FACTOR ASQA"/>
    <property type="match status" value="1"/>
</dbReference>
<evidence type="ECO:0000256" key="3">
    <source>
        <dbReference type="ARBA" id="ARBA00023242"/>
    </source>
</evidence>
<sequence length="611" mass="69458">MSTSAEIGELQPGGLGTLQRTKRHQVGRACDWYRVYRIKLQELQYQVTCSKLRKRIKPIVSLPTYLGPFREHGGNWKYLEPYYTRSHGSLQAIYYGTASPHYFIGRLNVYLQSILPSSRYDQDKQLDIMPTTEDPEPRNVPIGFLASSLIGTERVLETTLSRLQEKTLLDSFWQSYHLSYPILDKEEIMSHVDSLWVPFVTHRQPSALIDIILALCTQHSASHPPMHSVMIMHSIEEPSLNALQCQILSILYLQNVSRPNTANIMLATAIRTAIVLGLHREAPKGTSTEEEQTRKRIFWTLYALEMDSAMQLGRPLAVNMSQVTCNLPDTNETPLTIQSDSSLNIMKTCYAFNLQYIKLILAARATYVSFNHKCADVRGPQDQDCLYNNAEGLETCAEFLSQKIDYMYNWSRNVPEVLRYIRKIRQRGLCPLALLQPLWLERQRTLLELRYHNLAMTLFRPFICFAGVAKTTPISFTISNANHCLHHATIITQTILQALTESDVLHGQHEVFRVQWNATLSLVGYLTAYPSSDTSHACREDIHCALQVLEIFSSWFPMAGRAVDVVGKLLSRIGFPIDSSADTRMMFDPELTAGNGALLLEYPDLVHDTIA</sequence>
<dbReference type="GO" id="GO:0008270">
    <property type="term" value="F:zinc ion binding"/>
    <property type="evidence" value="ECO:0007669"/>
    <property type="project" value="InterPro"/>
</dbReference>
<dbReference type="GO" id="GO:0000435">
    <property type="term" value="P:positive regulation of transcription from RNA polymerase II promoter by galactose"/>
    <property type="evidence" value="ECO:0007669"/>
    <property type="project" value="TreeGrafter"/>
</dbReference>
<dbReference type="SMART" id="SM00906">
    <property type="entry name" value="Fungal_trans"/>
    <property type="match status" value="1"/>
</dbReference>
<evidence type="ECO:0000256" key="1">
    <source>
        <dbReference type="ARBA" id="ARBA00023015"/>
    </source>
</evidence>
<gene>
    <name evidence="5 7" type="ORF">BDZ99DRAFT_492315</name>
</gene>
<accession>A0A6A6XZC9</accession>
<dbReference type="GO" id="GO:0006351">
    <property type="term" value="P:DNA-templated transcription"/>
    <property type="evidence" value="ECO:0007669"/>
    <property type="project" value="InterPro"/>
</dbReference>
<keyword evidence="3" id="KW-0539">Nucleus</keyword>
<dbReference type="RefSeq" id="XP_033568885.1">
    <property type="nucleotide sequence ID" value="XM_033723155.1"/>
</dbReference>
<dbReference type="Proteomes" id="UP000504636">
    <property type="component" value="Unplaced"/>
</dbReference>
<keyword evidence="1" id="KW-0805">Transcription regulation</keyword>
<dbReference type="GO" id="GO:0000981">
    <property type="term" value="F:DNA-binding transcription factor activity, RNA polymerase II-specific"/>
    <property type="evidence" value="ECO:0007669"/>
    <property type="project" value="TreeGrafter"/>
</dbReference>
<evidence type="ECO:0000313" key="7">
    <source>
        <dbReference type="RefSeq" id="XP_033568885.1"/>
    </source>
</evidence>
<dbReference type="EMBL" id="MU003726">
    <property type="protein sequence ID" value="KAF2801921.1"/>
    <property type="molecule type" value="Genomic_DNA"/>
</dbReference>
<dbReference type="GO" id="GO:0005634">
    <property type="term" value="C:nucleus"/>
    <property type="evidence" value="ECO:0007669"/>
    <property type="project" value="TreeGrafter"/>
</dbReference>
<dbReference type="InterPro" id="IPR007219">
    <property type="entry name" value="XnlR_reg_dom"/>
</dbReference>
<reference evidence="7" key="2">
    <citation type="submission" date="2020-04" db="EMBL/GenBank/DDBJ databases">
        <authorList>
            <consortium name="NCBI Genome Project"/>
        </authorList>
    </citation>
    <scope>NUCLEOTIDE SEQUENCE</scope>
    <source>
        <strain evidence="7">CBS 304.34</strain>
    </source>
</reference>
<dbReference type="OrthoDB" id="2283488at2759"/>
<dbReference type="GO" id="GO:0000978">
    <property type="term" value="F:RNA polymerase II cis-regulatory region sequence-specific DNA binding"/>
    <property type="evidence" value="ECO:0007669"/>
    <property type="project" value="TreeGrafter"/>
</dbReference>